<dbReference type="EMBL" id="APPN01000063">
    <property type="protein sequence ID" value="ENV33902.1"/>
    <property type="molecule type" value="Genomic_DNA"/>
</dbReference>
<evidence type="ECO:0000313" key="2">
    <source>
        <dbReference type="Proteomes" id="UP000013117"/>
    </source>
</evidence>
<dbReference type="AlphaFoldDB" id="N8YAU4"/>
<sequence>MPVPNQQGQYEIKVHLGESAQDVYRRNPNMFKVNASGVGPGFMRPVLPFKEIEKIKIVLMDTDQQPIFAMDHIKDLRLVNDDNIPHLGIDNLLVDTATSGENLNDKQLYELYAKIRDMLKNYGWQAYIDPEDPRVFGKASWENKSIGLKDGFYIDRYEKWQKYIADGNIFVMFKRENLIAKVSVSSVLSDIEIETAAASYLYRYDEKTRVEHWREYLQQDIPKWKISREKQETEFRKQGISIDENYIDVQLPK</sequence>
<dbReference type="STRING" id="202952.GCA_000747725_01945"/>
<reference evidence="1 2" key="1">
    <citation type="submission" date="2013-02" db="EMBL/GenBank/DDBJ databases">
        <title>The Genome Sequence of Acinetobacter gerneri CIP 107464.</title>
        <authorList>
            <consortium name="The Broad Institute Genome Sequencing Platform"/>
            <consortium name="The Broad Institute Genome Sequencing Center for Infectious Disease"/>
            <person name="Cerqueira G."/>
            <person name="Feldgarden M."/>
            <person name="Courvalin P."/>
            <person name="Perichon B."/>
            <person name="Grillot-Courvalin C."/>
            <person name="Clermont D."/>
            <person name="Rocha E."/>
            <person name="Yoon E.-J."/>
            <person name="Nemec A."/>
            <person name="Walker B."/>
            <person name="Young S.K."/>
            <person name="Zeng Q."/>
            <person name="Gargeya S."/>
            <person name="Fitzgerald M."/>
            <person name="Haas B."/>
            <person name="Abouelleil A."/>
            <person name="Alvarado L."/>
            <person name="Arachchi H.M."/>
            <person name="Berlin A.M."/>
            <person name="Chapman S.B."/>
            <person name="Dewar J."/>
            <person name="Goldberg J."/>
            <person name="Griggs A."/>
            <person name="Gujja S."/>
            <person name="Hansen M."/>
            <person name="Howarth C."/>
            <person name="Imamovic A."/>
            <person name="Larimer J."/>
            <person name="McCowan C."/>
            <person name="Murphy C."/>
            <person name="Neiman D."/>
            <person name="Pearson M."/>
            <person name="Priest M."/>
            <person name="Roberts A."/>
            <person name="Saif S."/>
            <person name="Shea T."/>
            <person name="Sisk P."/>
            <person name="Sykes S."/>
            <person name="Wortman J."/>
            <person name="Nusbaum C."/>
            <person name="Birren B."/>
        </authorList>
    </citation>
    <scope>NUCLEOTIDE SEQUENCE [LARGE SCALE GENOMIC DNA]</scope>
    <source>
        <strain evidence="1 2">CIP 107464</strain>
    </source>
</reference>
<dbReference type="Proteomes" id="UP000013117">
    <property type="component" value="Unassembled WGS sequence"/>
</dbReference>
<dbReference type="HOGENOM" id="CLU_1096785_0_0_6"/>
<accession>N8YAU4</accession>
<evidence type="ECO:0000313" key="1">
    <source>
        <dbReference type="EMBL" id="ENV33902.1"/>
    </source>
</evidence>
<dbReference type="PATRIC" id="fig|1120926.3.peg.1835"/>
<protein>
    <submittedName>
        <fullName evidence="1">Uncharacterized protein</fullName>
    </submittedName>
</protein>
<name>N8YAU4_9GAMM</name>
<dbReference type="eggNOG" id="ENOG5031ST3">
    <property type="taxonomic scope" value="Bacteria"/>
</dbReference>
<proteinExistence type="predicted"/>
<comment type="caution">
    <text evidence="1">The sequence shown here is derived from an EMBL/GenBank/DDBJ whole genome shotgun (WGS) entry which is preliminary data.</text>
</comment>
<keyword evidence="2" id="KW-1185">Reference proteome</keyword>
<gene>
    <name evidence="1" type="ORF">F960_01908</name>
</gene>
<organism evidence="1 2">
    <name type="scientific">Acinetobacter gerneri DSM 14967 = CIP 107464 = MTCC 9824</name>
    <dbReference type="NCBI Taxonomy" id="1120926"/>
    <lineage>
        <taxon>Bacteria</taxon>
        <taxon>Pseudomonadati</taxon>
        <taxon>Pseudomonadota</taxon>
        <taxon>Gammaproteobacteria</taxon>
        <taxon>Moraxellales</taxon>
        <taxon>Moraxellaceae</taxon>
        <taxon>Acinetobacter</taxon>
    </lineage>
</organism>